<feature type="binding site" evidence="7">
    <location>
        <begin position="70"/>
        <end position="72"/>
    </location>
    <ligand>
        <name>substrate</name>
    </ligand>
</feature>
<protein>
    <recommendedName>
        <fullName evidence="7">Deoxyuridine 5'-triphosphate nucleotidohydrolase</fullName>
        <shortName evidence="7">dUTPase</shortName>
        <ecNumber evidence="7">3.6.1.23</ecNumber>
    </recommendedName>
    <alternativeName>
        <fullName evidence="7">dUTP pyrophosphatase</fullName>
    </alternativeName>
</protein>
<dbReference type="CDD" id="cd07557">
    <property type="entry name" value="trimeric_dUTPase"/>
    <property type="match status" value="1"/>
</dbReference>
<dbReference type="FunFam" id="2.70.40.10:FF:000002">
    <property type="entry name" value="dUTP diphosphatase"/>
    <property type="match status" value="1"/>
</dbReference>
<dbReference type="InterPro" id="IPR036157">
    <property type="entry name" value="dUTPase-like_sf"/>
</dbReference>
<comment type="pathway">
    <text evidence="7">Pyrimidine metabolism; dUMP biosynthesis; dUMP from dCTP (dUTP route): step 2/2.</text>
</comment>
<dbReference type="HAMAP" id="MF_00116">
    <property type="entry name" value="dUTPase_bact"/>
    <property type="match status" value="1"/>
</dbReference>
<organism evidence="9 10">
    <name type="scientific">Buchnera aphidicola</name>
    <name type="common">Nipponaphis monzeni</name>
    <dbReference type="NCBI Taxonomy" id="2495405"/>
    <lineage>
        <taxon>Bacteria</taxon>
        <taxon>Pseudomonadati</taxon>
        <taxon>Pseudomonadota</taxon>
        <taxon>Gammaproteobacteria</taxon>
        <taxon>Enterobacterales</taxon>
        <taxon>Erwiniaceae</taxon>
        <taxon>Buchnera</taxon>
    </lineage>
</organism>
<evidence type="ECO:0000256" key="4">
    <source>
        <dbReference type="ARBA" id="ARBA00022842"/>
    </source>
</evidence>
<evidence type="ECO:0000256" key="2">
    <source>
        <dbReference type="ARBA" id="ARBA00022723"/>
    </source>
</evidence>
<evidence type="ECO:0000256" key="7">
    <source>
        <dbReference type="HAMAP-Rule" id="MF_00116"/>
    </source>
</evidence>
<evidence type="ECO:0000313" key="9">
    <source>
        <dbReference type="EMBL" id="BBI01427.1"/>
    </source>
</evidence>
<gene>
    <name evidence="7 9" type="primary">dut</name>
    <name evidence="9" type="ORF">BUCNMO_424</name>
</gene>
<dbReference type="OrthoDB" id="9809956at2"/>
<evidence type="ECO:0000256" key="6">
    <source>
        <dbReference type="ARBA" id="ARBA00047686"/>
    </source>
</evidence>
<comment type="similarity">
    <text evidence="1 7">Belongs to the dUTPase family.</text>
</comment>
<proteinExistence type="inferred from homology"/>
<comment type="catalytic activity">
    <reaction evidence="6 7">
        <text>dUTP + H2O = dUMP + diphosphate + H(+)</text>
        <dbReference type="Rhea" id="RHEA:10248"/>
        <dbReference type="ChEBI" id="CHEBI:15377"/>
        <dbReference type="ChEBI" id="CHEBI:15378"/>
        <dbReference type="ChEBI" id="CHEBI:33019"/>
        <dbReference type="ChEBI" id="CHEBI:61555"/>
        <dbReference type="ChEBI" id="CHEBI:246422"/>
        <dbReference type="EC" id="3.6.1.23"/>
    </reaction>
</comment>
<dbReference type="InterPro" id="IPR033704">
    <property type="entry name" value="dUTPase_trimeric"/>
</dbReference>
<dbReference type="AlphaFoldDB" id="A0A455TAQ3"/>
<accession>A0A455TAQ3</accession>
<evidence type="ECO:0000259" key="8">
    <source>
        <dbReference type="Pfam" id="PF00692"/>
    </source>
</evidence>
<sequence>MKNIDIKIIDSRIGKNFPFPTYFNKGAAGIDLCVCTTTNLYLKKNTTQLLPTGIAIFIKNPEISAIIIPRSGIGHKHGIILGNSIGLIDSDYQGEIMVSVWNRSDTIFCVKPGMRIAQIVFLPIIKVNFNIVTNFSLSCRGGKGFGHSGY</sequence>
<dbReference type="NCBIfam" id="TIGR00576">
    <property type="entry name" value="dut"/>
    <property type="match status" value="1"/>
</dbReference>
<feature type="binding site" evidence="7">
    <location>
        <position position="83"/>
    </location>
    <ligand>
        <name>substrate</name>
    </ligand>
</feature>
<keyword evidence="3 7" id="KW-0378">Hydrolase</keyword>
<dbReference type="InterPro" id="IPR008181">
    <property type="entry name" value="dUTPase"/>
</dbReference>
<dbReference type="InterPro" id="IPR029054">
    <property type="entry name" value="dUTPase-like"/>
</dbReference>
<dbReference type="GO" id="GO:0046081">
    <property type="term" value="P:dUTP catabolic process"/>
    <property type="evidence" value="ECO:0007669"/>
    <property type="project" value="InterPro"/>
</dbReference>
<dbReference type="SUPFAM" id="SSF51283">
    <property type="entry name" value="dUTPase-like"/>
    <property type="match status" value="1"/>
</dbReference>
<evidence type="ECO:0000256" key="5">
    <source>
        <dbReference type="ARBA" id="ARBA00023080"/>
    </source>
</evidence>
<evidence type="ECO:0000256" key="3">
    <source>
        <dbReference type="ARBA" id="ARBA00022801"/>
    </source>
</evidence>
<dbReference type="UniPathway" id="UPA00610">
    <property type="reaction ID" value="UER00666"/>
</dbReference>
<keyword evidence="5 7" id="KW-0546">Nucleotide metabolism</keyword>
<comment type="cofactor">
    <cofactor evidence="7">
        <name>Mg(2+)</name>
        <dbReference type="ChEBI" id="CHEBI:18420"/>
    </cofactor>
</comment>
<dbReference type="Pfam" id="PF00692">
    <property type="entry name" value="dUTPase"/>
    <property type="match status" value="1"/>
</dbReference>
<evidence type="ECO:0000313" key="10">
    <source>
        <dbReference type="Proteomes" id="UP000317544"/>
    </source>
</evidence>
<keyword evidence="10" id="KW-1185">Reference proteome</keyword>
<comment type="function">
    <text evidence="7">This enzyme is involved in nucleotide metabolism: it produces dUMP, the immediate precursor of thymidine nucleotides and it decreases the intracellular concentration of dUTP so that uracil cannot be incorporated into DNA.</text>
</comment>
<dbReference type="NCBIfam" id="NF001862">
    <property type="entry name" value="PRK00601.1"/>
    <property type="match status" value="1"/>
</dbReference>
<keyword evidence="2 7" id="KW-0479">Metal-binding</keyword>
<dbReference type="EC" id="3.6.1.23" evidence="7"/>
<feature type="domain" description="dUTPase-like" evidence="8">
    <location>
        <begin position="16"/>
        <end position="149"/>
    </location>
</feature>
<dbReference type="GO" id="GO:0004170">
    <property type="term" value="F:dUTP diphosphatase activity"/>
    <property type="evidence" value="ECO:0007669"/>
    <property type="project" value="UniProtKB-UniRule"/>
</dbReference>
<dbReference type="Proteomes" id="UP000317544">
    <property type="component" value="Chromosome"/>
</dbReference>
<dbReference type="PANTHER" id="PTHR11241:SF0">
    <property type="entry name" value="DEOXYURIDINE 5'-TRIPHOSPHATE NUCLEOTIDOHYDROLASE"/>
    <property type="match status" value="1"/>
</dbReference>
<feature type="binding site" evidence="7">
    <location>
        <begin position="87"/>
        <end position="89"/>
    </location>
    <ligand>
        <name>substrate</name>
    </ligand>
</feature>
<keyword evidence="4 7" id="KW-0460">Magnesium</keyword>
<dbReference type="GO" id="GO:0000287">
    <property type="term" value="F:magnesium ion binding"/>
    <property type="evidence" value="ECO:0007669"/>
    <property type="project" value="UniProtKB-UniRule"/>
</dbReference>
<dbReference type="Gene3D" id="2.70.40.10">
    <property type="match status" value="1"/>
</dbReference>
<reference evidence="9 10" key="1">
    <citation type="journal article" date="2019" name="Proc. Natl. Acad. Sci. U.S.A.">
        <title>Exaggeration and cooption of innate immunity for social defense.</title>
        <authorList>
            <person name="Kutsukake M."/>
            <person name="Moriyama M."/>
            <person name="Shigenobu S."/>
            <person name="Meng X.-Y."/>
            <person name="Nikoh N."/>
            <person name="Noda C."/>
            <person name="Kobayashi S."/>
            <person name="Fukatsu T."/>
        </authorList>
    </citation>
    <scope>NUCLEOTIDE SEQUENCE [LARGE SCALE GENOMIC DNA]</scope>
    <source>
        <strain evidence="9 10">Nmo</strain>
    </source>
</reference>
<dbReference type="RefSeq" id="WP_158345216.1">
    <property type="nucleotide sequence ID" value="NZ_AP019379.1"/>
</dbReference>
<dbReference type="PANTHER" id="PTHR11241">
    <property type="entry name" value="DEOXYURIDINE 5'-TRIPHOSPHATE NUCLEOTIDOHYDROLASE"/>
    <property type="match status" value="1"/>
</dbReference>
<evidence type="ECO:0000256" key="1">
    <source>
        <dbReference type="ARBA" id="ARBA00006581"/>
    </source>
</evidence>
<dbReference type="EMBL" id="AP019379">
    <property type="protein sequence ID" value="BBI01427.1"/>
    <property type="molecule type" value="Genomic_DNA"/>
</dbReference>
<name>A0A455TAQ3_9GAMM</name>
<dbReference type="GO" id="GO:0006226">
    <property type="term" value="P:dUMP biosynthetic process"/>
    <property type="evidence" value="ECO:0007669"/>
    <property type="project" value="UniProtKB-UniRule"/>
</dbReference>
<comment type="caution">
    <text evidence="7">Lacks conserved residue(s) required for the propagation of feature annotation.</text>
</comment>